<dbReference type="Gene3D" id="2.60.40.10">
    <property type="entry name" value="Immunoglobulins"/>
    <property type="match status" value="2"/>
</dbReference>
<name>A0A8J5MRH7_HOMAM</name>
<dbReference type="PROSITE" id="PS50835">
    <property type="entry name" value="IG_LIKE"/>
    <property type="match status" value="2"/>
</dbReference>
<keyword evidence="18" id="KW-0675">Receptor</keyword>
<dbReference type="GO" id="GO:0039502">
    <property type="term" value="P:symbiont-mediated suppression of host type I interferon-mediated signaling pathway"/>
    <property type="evidence" value="ECO:0007669"/>
    <property type="project" value="UniProtKB-KW"/>
</dbReference>
<feature type="domain" description="Ig-like" evidence="17">
    <location>
        <begin position="90"/>
        <end position="184"/>
    </location>
</feature>
<keyword evidence="5" id="KW-0899">Viral immunoevasion</keyword>
<dbReference type="SMART" id="SM00409">
    <property type="entry name" value="IG"/>
    <property type="match status" value="2"/>
</dbReference>
<feature type="domain" description="TIR" evidence="16">
    <location>
        <begin position="360"/>
        <end position="485"/>
    </location>
</feature>
<evidence type="ECO:0000256" key="12">
    <source>
        <dbReference type="ARBA" id="ARBA00041012"/>
    </source>
</evidence>
<keyword evidence="4" id="KW-0378">Hydrolase</keyword>
<dbReference type="PROSITE" id="PS50104">
    <property type="entry name" value="TIR"/>
    <property type="match status" value="1"/>
</dbReference>
<comment type="similarity">
    <text evidence="1">Belongs to the interleukin-1 receptor family.</text>
</comment>
<dbReference type="SUPFAM" id="SSF48726">
    <property type="entry name" value="Immunoglobulin"/>
    <property type="match status" value="2"/>
</dbReference>
<evidence type="ECO:0000313" key="18">
    <source>
        <dbReference type="EMBL" id="KAG7160911.1"/>
    </source>
</evidence>
<comment type="function">
    <text evidence="13">Counteracts the antiviral effects of host IFN-alpha/beta and key IFN-inducible proteins involved in viral RNA degradation suxh as host OAS1. Acts as a soluble IFN-alpha receptor and thus inhibits the interaction between host IFN-alpha and its receptor.</text>
</comment>
<dbReference type="CDD" id="cd00096">
    <property type="entry name" value="Ig"/>
    <property type="match status" value="1"/>
</dbReference>
<dbReference type="InterPro" id="IPR003599">
    <property type="entry name" value="Ig_sub"/>
</dbReference>
<evidence type="ECO:0000256" key="4">
    <source>
        <dbReference type="ARBA" id="ARBA00022801"/>
    </source>
</evidence>
<organism evidence="18 19">
    <name type="scientific">Homarus americanus</name>
    <name type="common">American lobster</name>
    <dbReference type="NCBI Taxonomy" id="6706"/>
    <lineage>
        <taxon>Eukaryota</taxon>
        <taxon>Metazoa</taxon>
        <taxon>Ecdysozoa</taxon>
        <taxon>Arthropoda</taxon>
        <taxon>Crustacea</taxon>
        <taxon>Multicrustacea</taxon>
        <taxon>Malacostraca</taxon>
        <taxon>Eumalacostraca</taxon>
        <taxon>Eucarida</taxon>
        <taxon>Decapoda</taxon>
        <taxon>Pleocyemata</taxon>
        <taxon>Astacidea</taxon>
        <taxon>Nephropoidea</taxon>
        <taxon>Nephropidae</taxon>
        <taxon>Homarus</taxon>
    </lineage>
</organism>
<keyword evidence="19" id="KW-1185">Reference proteome</keyword>
<evidence type="ECO:0000256" key="3">
    <source>
        <dbReference type="ARBA" id="ARBA00022632"/>
    </source>
</evidence>
<keyword evidence="3" id="KW-1090">Inhibition of host innate immune response by virus</keyword>
<dbReference type="InterPro" id="IPR035897">
    <property type="entry name" value="Toll_tir_struct_dom_sf"/>
</dbReference>
<feature type="transmembrane region" description="Helical" evidence="15">
    <location>
        <begin position="281"/>
        <end position="305"/>
    </location>
</feature>
<dbReference type="GO" id="GO:0007165">
    <property type="term" value="P:signal transduction"/>
    <property type="evidence" value="ECO:0007669"/>
    <property type="project" value="InterPro"/>
</dbReference>
<evidence type="ECO:0000256" key="13">
    <source>
        <dbReference type="ARBA" id="ARBA00045444"/>
    </source>
</evidence>
<keyword evidence="6" id="KW-0520">NAD</keyword>
<evidence type="ECO:0000256" key="1">
    <source>
        <dbReference type="ARBA" id="ARBA00009752"/>
    </source>
</evidence>
<dbReference type="InterPro" id="IPR015621">
    <property type="entry name" value="IL-1_rcpt_fam"/>
</dbReference>
<comment type="subunit">
    <text evidence="11">Interacts with host IFNA1.</text>
</comment>
<keyword evidence="9" id="KW-0922">Interferon antiviral system evasion</keyword>
<dbReference type="InterPro" id="IPR007110">
    <property type="entry name" value="Ig-like_dom"/>
</dbReference>
<keyword evidence="15" id="KW-0812">Transmembrane</keyword>
<evidence type="ECO:0000256" key="9">
    <source>
        <dbReference type="ARBA" id="ARBA00023258"/>
    </source>
</evidence>
<feature type="transmembrane region" description="Helical" evidence="15">
    <location>
        <begin position="317"/>
        <end position="339"/>
    </location>
</feature>
<keyword evidence="2" id="KW-0244">Early protein</keyword>
<evidence type="ECO:0000256" key="15">
    <source>
        <dbReference type="SAM" id="Phobius"/>
    </source>
</evidence>
<keyword evidence="8" id="KW-0325">Glycoprotein</keyword>
<dbReference type="Pfam" id="PF07679">
    <property type="entry name" value="I-set"/>
    <property type="match status" value="1"/>
</dbReference>
<evidence type="ECO:0000256" key="14">
    <source>
        <dbReference type="SAM" id="MobiDB-lite"/>
    </source>
</evidence>
<dbReference type="InterPro" id="IPR036179">
    <property type="entry name" value="Ig-like_dom_sf"/>
</dbReference>
<sequence length="646" mass="72175">MPNRKPITQWREQKSINNIKDSSVGRFSLAHSVVIKVRDFPADTMKEQGVGRLLSQELLLLFLLLMFLLPGTLQQEASNQLTCKCQEKRPKAMQVPFPDDAFKVSKGGEINCCVEWFLGYSDPDATVTWKFKGKTYPWQETSSFQKHSCGKEALESFKIKRSDEGNYTCTVTSSNGTIVTKTMELVVERIPEVRDKPLKPQTSGNVTNTVGSKVSFFCEAFVGIQADGGLPPKVTWTKLLPNGTVYTFAKMLPNVTCSQVYEETGTLKGYMNISFVEKVHFGTYNCSITTLHSAVLLSVVLINGVPEMDLLMQQYKLAVVTTVSIAALLAVVSCILYRVRLQLSLYCCQRNAVAKIKDGYQYDVMVIHGDSASRWVWTVLLPALGDTYGYTCFLPQRDMCGGDHVGDSILNAISRCRRMVVVVTPCLLTSPWATWATYSGIHAALTTPARILALLLQEVSVQGGPPTNNSWLGILKVVVKVRVPSVCGWQLVEEQENQLDEEYFKLERKNTNPSEMKLTIPEIKIETAWSSSPKSQRLSNMITGSNAASREDLEDDKDKKIETRDPVIYSEEYGMQDPGSPCSITPFILPSCNKDTRQGMVCQSLCRCMQVVCVGDPKKLFWQTVRLRLGPPALRNTENKPTYYKA</sequence>
<evidence type="ECO:0000256" key="2">
    <source>
        <dbReference type="ARBA" id="ARBA00022518"/>
    </source>
</evidence>
<dbReference type="SUPFAM" id="SSF52200">
    <property type="entry name" value="Toll/Interleukin receptor TIR domain"/>
    <property type="match status" value="1"/>
</dbReference>
<keyword evidence="5" id="KW-1114">Inhibition of host interferon signaling pathway by virus</keyword>
<dbReference type="InterPro" id="IPR013783">
    <property type="entry name" value="Ig-like_fold"/>
</dbReference>
<feature type="region of interest" description="Disordered" evidence="14">
    <location>
        <begin position="535"/>
        <end position="556"/>
    </location>
</feature>
<keyword evidence="5" id="KW-0945">Host-virus interaction</keyword>
<comment type="caution">
    <text evidence="18">The sequence shown here is derived from an EMBL/GenBank/DDBJ whole genome shotgun (WGS) entry which is preliminary data.</text>
</comment>
<evidence type="ECO:0000256" key="11">
    <source>
        <dbReference type="ARBA" id="ARBA00038761"/>
    </source>
</evidence>
<evidence type="ECO:0000256" key="10">
    <source>
        <dbReference type="ARBA" id="ARBA00023319"/>
    </source>
</evidence>
<dbReference type="GO" id="GO:0016787">
    <property type="term" value="F:hydrolase activity"/>
    <property type="evidence" value="ECO:0007669"/>
    <property type="project" value="UniProtKB-KW"/>
</dbReference>
<dbReference type="Proteomes" id="UP000747542">
    <property type="component" value="Unassembled WGS sequence"/>
</dbReference>
<dbReference type="Gene3D" id="3.40.50.10140">
    <property type="entry name" value="Toll/interleukin-1 receptor homology (TIR) domain"/>
    <property type="match status" value="1"/>
</dbReference>
<evidence type="ECO:0000256" key="6">
    <source>
        <dbReference type="ARBA" id="ARBA00023027"/>
    </source>
</evidence>
<keyword evidence="7" id="KW-1015">Disulfide bond</keyword>
<dbReference type="PANTHER" id="PTHR11890">
    <property type="entry name" value="INTERLEUKIN-1 RECEPTOR FAMILY MEMBER"/>
    <property type="match status" value="1"/>
</dbReference>
<dbReference type="AlphaFoldDB" id="A0A8J5MRH7"/>
<evidence type="ECO:0000259" key="17">
    <source>
        <dbReference type="PROSITE" id="PS50835"/>
    </source>
</evidence>
<dbReference type="InterPro" id="IPR000157">
    <property type="entry name" value="TIR_dom"/>
</dbReference>
<dbReference type="EMBL" id="JAHLQT010030594">
    <property type="protein sequence ID" value="KAG7160911.1"/>
    <property type="molecule type" value="Genomic_DNA"/>
</dbReference>
<reference evidence="18" key="1">
    <citation type="journal article" date="2021" name="Sci. Adv.">
        <title>The American lobster genome reveals insights on longevity, neural, and immune adaptations.</title>
        <authorList>
            <person name="Polinski J.M."/>
            <person name="Zimin A.V."/>
            <person name="Clark K.F."/>
            <person name="Kohn A.B."/>
            <person name="Sadowski N."/>
            <person name="Timp W."/>
            <person name="Ptitsyn A."/>
            <person name="Khanna P."/>
            <person name="Romanova D.Y."/>
            <person name="Williams P."/>
            <person name="Greenwood S.J."/>
            <person name="Moroz L.L."/>
            <person name="Walt D.R."/>
            <person name="Bodnar A.G."/>
        </authorList>
    </citation>
    <scope>NUCLEOTIDE SEQUENCE</scope>
    <source>
        <strain evidence="18">GMGI-L3</strain>
    </source>
</reference>
<evidence type="ECO:0000259" key="16">
    <source>
        <dbReference type="PROSITE" id="PS50104"/>
    </source>
</evidence>
<feature type="compositionally biased region" description="Polar residues" evidence="14">
    <location>
        <begin position="535"/>
        <end position="548"/>
    </location>
</feature>
<evidence type="ECO:0000256" key="7">
    <source>
        <dbReference type="ARBA" id="ARBA00023157"/>
    </source>
</evidence>
<protein>
    <recommendedName>
        <fullName evidence="12">Soluble interferon alpha/beta receptor OPG204</fullName>
    </recommendedName>
</protein>
<evidence type="ECO:0000313" key="19">
    <source>
        <dbReference type="Proteomes" id="UP000747542"/>
    </source>
</evidence>
<dbReference type="InterPro" id="IPR013098">
    <property type="entry name" value="Ig_I-set"/>
</dbReference>
<keyword evidence="15" id="KW-0472">Membrane</keyword>
<feature type="domain" description="Ig-like" evidence="17">
    <location>
        <begin position="191"/>
        <end position="298"/>
    </location>
</feature>
<dbReference type="PANTHER" id="PTHR11890:SF44">
    <property type="entry name" value="X-LINKED INTERLEUKIN-1 RECEPTOR ACCESSORY PROTEIN-LIKE 2"/>
    <property type="match status" value="1"/>
</dbReference>
<gene>
    <name evidence="18" type="primary">Il1rapl2-L</name>
    <name evidence="18" type="ORF">Hamer_G007687</name>
</gene>
<dbReference type="Pfam" id="PF01582">
    <property type="entry name" value="TIR"/>
    <property type="match status" value="1"/>
</dbReference>
<keyword evidence="15" id="KW-1133">Transmembrane helix</keyword>
<keyword evidence="10" id="KW-0393">Immunoglobulin domain</keyword>
<accession>A0A8J5MRH7</accession>
<evidence type="ECO:0000256" key="8">
    <source>
        <dbReference type="ARBA" id="ARBA00023180"/>
    </source>
</evidence>
<proteinExistence type="inferred from homology"/>
<evidence type="ECO:0000256" key="5">
    <source>
        <dbReference type="ARBA" id="ARBA00022830"/>
    </source>
</evidence>